<accession>T0S145</accession>
<name>T0S145_SCHJY</name>
<evidence type="ECO:0000256" key="1">
    <source>
        <dbReference type="ARBA" id="ARBA00006217"/>
    </source>
</evidence>
<evidence type="ECO:0000256" key="2">
    <source>
        <dbReference type="ARBA" id="ARBA00012925"/>
    </source>
</evidence>
<comment type="function">
    <text evidence="10">Reversible hydration of carbon dioxide.</text>
</comment>
<dbReference type="RefSeq" id="XP_011049031.1">
    <property type="nucleotide sequence ID" value="XM_011050729.1"/>
</dbReference>
<gene>
    <name evidence="12" type="primary">nce103</name>
    <name evidence="11" type="ORF">SJAG_06611</name>
</gene>
<evidence type="ECO:0000256" key="7">
    <source>
        <dbReference type="ARBA" id="ARBA00031969"/>
    </source>
</evidence>
<feature type="binding site" evidence="9">
    <location>
        <position position="134"/>
    </location>
    <ligand>
        <name>Zn(2+)</name>
        <dbReference type="ChEBI" id="CHEBI:29105"/>
    </ligand>
</feature>
<evidence type="ECO:0000256" key="6">
    <source>
        <dbReference type="ARBA" id="ARBA00023239"/>
    </source>
</evidence>
<organism evidence="11 13">
    <name type="scientific">Schizosaccharomyces japonicus (strain yFS275 / FY16936)</name>
    <name type="common">Fission yeast</name>
    <dbReference type="NCBI Taxonomy" id="402676"/>
    <lineage>
        <taxon>Eukaryota</taxon>
        <taxon>Fungi</taxon>
        <taxon>Dikarya</taxon>
        <taxon>Ascomycota</taxon>
        <taxon>Taphrinomycotina</taxon>
        <taxon>Schizosaccharomycetes</taxon>
        <taxon>Schizosaccharomycetales</taxon>
        <taxon>Schizosaccharomycetaceae</taxon>
        <taxon>Schizosaccharomyces</taxon>
    </lineage>
</organism>
<comment type="cofactor">
    <cofactor evidence="9">
        <name>Zn(2+)</name>
        <dbReference type="ChEBI" id="CHEBI:29105"/>
    </cofactor>
    <text evidence="9">Binds 1 zinc ion per subunit.</text>
</comment>
<dbReference type="AlphaFoldDB" id="T0S145"/>
<dbReference type="InterPro" id="IPR001765">
    <property type="entry name" value="Carbonic_anhydrase"/>
</dbReference>
<keyword evidence="4 9" id="KW-0479">Metal-binding</keyword>
<protein>
    <recommendedName>
        <fullName evidence="3 10">Carbonic anhydrase</fullName>
        <ecNumber evidence="2 10">4.2.1.1</ecNumber>
    </recommendedName>
    <alternativeName>
        <fullName evidence="7 10">Carbonate dehydratase</fullName>
    </alternativeName>
</protein>
<keyword evidence="5 9" id="KW-0862">Zinc</keyword>
<dbReference type="Proteomes" id="UP000001744">
    <property type="component" value="Unassembled WGS sequence"/>
</dbReference>
<dbReference type="GO" id="GO:0005737">
    <property type="term" value="C:cytoplasm"/>
    <property type="evidence" value="ECO:0000318"/>
    <property type="project" value="GO_Central"/>
</dbReference>
<dbReference type="Gene3D" id="3.40.1050.10">
    <property type="entry name" value="Carbonic anhydrase"/>
    <property type="match status" value="1"/>
</dbReference>
<dbReference type="InterPro" id="IPR036874">
    <property type="entry name" value="Carbonic_anhydrase_sf"/>
</dbReference>
<dbReference type="EC" id="4.2.1.1" evidence="2 10"/>
<dbReference type="GO" id="GO:0004089">
    <property type="term" value="F:carbonate dehydratase activity"/>
    <property type="evidence" value="ECO:0000318"/>
    <property type="project" value="GO_Central"/>
</dbReference>
<dbReference type="PANTHER" id="PTHR11002:SF76">
    <property type="entry name" value="CARBONIC ANHYDRASE"/>
    <property type="match status" value="1"/>
</dbReference>
<dbReference type="Pfam" id="PF00484">
    <property type="entry name" value="Pro_CA"/>
    <property type="match status" value="1"/>
</dbReference>
<feature type="binding site" evidence="9">
    <location>
        <position position="131"/>
    </location>
    <ligand>
        <name>Zn(2+)</name>
        <dbReference type="ChEBI" id="CHEBI:29105"/>
    </ligand>
</feature>
<keyword evidence="13" id="KW-1185">Reference proteome</keyword>
<dbReference type="HOGENOM" id="CLU_053879_3_0_1"/>
<evidence type="ECO:0000256" key="3">
    <source>
        <dbReference type="ARBA" id="ARBA00014628"/>
    </source>
</evidence>
<dbReference type="eggNOG" id="KOG1578">
    <property type="taxonomic scope" value="Eukaryota"/>
</dbReference>
<comment type="catalytic activity">
    <reaction evidence="8 10">
        <text>hydrogencarbonate + H(+) = CO2 + H2O</text>
        <dbReference type="Rhea" id="RHEA:10748"/>
        <dbReference type="ChEBI" id="CHEBI:15377"/>
        <dbReference type="ChEBI" id="CHEBI:15378"/>
        <dbReference type="ChEBI" id="CHEBI:16526"/>
        <dbReference type="ChEBI" id="CHEBI:17544"/>
        <dbReference type="EC" id="4.2.1.1"/>
    </reaction>
</comment>
<proteinExistence type="inferred from homology"/>
<dbReference type="EMBL" id="KE651167">
    <property type="protein sequence ID" value="EQC53032.1"/>
    <property type="molecule type" value="Genomic_DNA"/>
</dbReference>
<evidence type="ECO:0000256" key="8">
    <source>
        <dbReference type="ARBA" id="ARBA00048348"/>
    </source>
</evidence>
<evidence type="ECO:0000256" key="4">
    <source>
        <dbReference type="ARBA" id="ARBA00022723"/>
    </source>
</evidence>
<evidence type="ECO:0000256" key="5">
    <source>
        <dbReference type="ARBA" id="ARBA00022833"/>
    </source>
</evidence>
<feature type="binding site" evidence="9">
    <location>
        <position position="77"/>
    </location>
    <ligand>
        <name>Zn(2+)</name>
        <dbReference type="ChEBI" id="CHEBI:29105"/>
    </ligand>
</feature>
<evidence type="ECO:0000313" key="11">
    <source>
        <dbReference type="EMBL" id="EQC53032.1"/>
    </source>
</evidence>
<dbReference type="STRING" id="402676.T0S145"/>
<dbReference type="VEuPathDB" id="FungiDB:SJAG_06611"/>
<evidence type="ECO:0000256" key="9">
    <source>
        <dbReference type="PIRSR" id="PIRSR601765-1"/>
    </source>
</evidence>
<dbReference type="FunFam" id="3.40.1050.10:FF:000001">
    <property type="entry name" value="Carbonic anhydrase"/>
    <property type="match status" value="1"/>
</dbReference>
<evidence type="ECO:0000256" key="10">
    <source>
        <dbReference type="RuleBase" id="RU003956"/>
    </source>
</evidence>
<evidence type="ECO:0000313" key="13">
    <source>
        <dbReference type="Proteomes" id="UP000001744"/>
    </source>
</evidence>
<feature type="binding site" evidence="9">
    <location>
        <position position="75"/>
    </location>
    <ligand>
        <name>Zn(2+)</name>
        <dbReference type="ChEBI" id="CHEBI:29105"/>
    </ligand>
</feature>
<reference evidence="11 13" key="1">
    <citation type="journal article" date="2011" name="Science">
        <title>Comparative functional genomics of the fission yeasts.</title>
        <authorList>
            <person name="Rhind N."/>
            <person name="Chen Z."/>
            <person name="Yassour M."/>
            <person name="Thompson D.A."/>
            <person name="Haas B.J."/>
            <person name="Habib N."/>
            <person name="Wapinski I."/>
            <person name="Roy S."/>
            <person name="Lin M.F."/>
            <person name="Heiman D.I."/>
            <person name="Young S.K."/>
            <person name="Furuya K."/>
            <person name="Guo Y."/>
            <person name="Pidoux A."/>
            <person name="Chen H.M."/>
            <person name="Robbertse B."/>
            <person name="Goldberg J.M."/>
            <person name="Aoki K."/>
            <person name="Bayne E.H."/>
            <person name="Berlin A.M."/>
            <person name="Desjardins C.A."/>
            <person name="Dobbs E."/>
            <person name="Dukaj L."/>
            <person name="Fan L."/>
            <person name="FitzGerald M.G."/>
            <person name="French C."/>
            <person name="Gujja S."/>
            <person name="Hansen K."/>
            <person name="Keifenheim D."/>
            <person name="Levin J.Z."/>
            <person name="Mosher R.A."/>
            <person name="Mueller C.A."/>
            <person name="Pfiffner J."/>
            <person name="Priest M."/>
            <person name="Russ C."/>
            <person name="Smialowska A."/>
            <person name="Swoboda P."/>
            <person name="Sykes S.M."/>
            <person name="Vaughn M."/>
            <person name="Vengrova S."/>
            <person name="Yoder R."/>
            <person name="Zeng Q."/>
            <person name="Allshire R."/>
            <person name="Baulcombe D."/>
            <person name="Birren B.W."/>
            <person name="Brown W."/>
            <person name="Ekwall K."/>
            <person name="Kellis M."/>
            <person name="Leatherwood J."/>
            <person name="Levin H."/>
            <person name="Margalit H."/>
            <person name="Martienssen R."/>
            <person name="Nieduszynski C.A."/>
            <person name="Spatafora J.W."/>
            <person name="Friedman N."/>
            <person name="Dalgaard J.Z."/>
            <person name="Baumann P."/>
            <person name="Niki H."/>
            <person name="Regev A."/>
            <person name="Nusbaum C."/>
        </authorList>
    </citation>
    <scope>NUCLEOTIDE SEQUENCE [LARGE SCALE GENOMIC DNA]</scope>
    <source>
        <strain evidence="13">yFS275 / FY16936</strain>
    </source>
</reference>
<comment type="similarity">
    <text evidence="1 10">Belongs to the beta-class carbonic anhydrase family.</text>
</comment>
<dbReference type="GO" id="GO:0034599">
    <property type="term" value="P:cellular response to oxidative stress"/>
    <property type="evidence" value="ECO:0000318"/>
    <property type="project" value="GO_Central"/>
</dbReference>
<dbReference type="GO" id="GO:0071244">
    <property type="term" value="P:cellular response to carbon dioxide"/>
    <property type="evidence" value="ECO:0000318"/>
    <property type="project" value="GO_Central"/>
</dbReference>
<dbReference type="GO" id="GO:0008270">
    <property type="term" value="F:zinc ion binding"/>
    <property type="evidence" value="ECO:0007669"/>
    <property type="project" value="UniProtKB-UniRule"/>
</dbReference>
<keyword evidence="6 10" id="KW-0456">Lyase</keyword>
<dbReference type="PANTHER" id="PTHR11002">
    <property type="entry name" value="CARBONIC ANHYDRASE"/>
    <property type="match status" value="1"/>
</dbReference>
<dbReference type="SMART" id="SM00947">
    <property type="entry name" value="Pro_CA"/>
    <property type="match status" value="1"/>
</dbReference>
<dbReference type="OMA" id="NVAWAHE"/>
<dbReference type="OrthoDB" id="10248475at2759"/>
<evidence type="ECO:0000313" key="12">
    <source>
        <dbReference type="JaponicusDB" id="SJAG_06611"/>
    </source>
</evidence>
<dbReference type="SUPFAM" id="SSF53056">
    <property type="entry name" value="beta-carbonic anhydrase, cab"/>
    <property type="match status" value="1"/>
</dbReference>
<dbReference type="JaponicusDB" id="SJAG_06611">
    <property type="gene designation" value="nce103"/>
</dbReference>
<dbReference type="GeneID" id="22831160"/>
<dbReference type="CDD" id="cd00883">
    <property type="entry name" value="beta_CA_cladeA"/>
    <property type="match status" value="1"/>
</dbReference>
<sequence>MENLNRRIEEIDHQGLLVKKQKKTEDQVCHFPSDGHINDLLERNQDWSEKTAKNYPRFFDATKDVQSPQVLWIGCSDSRVPETTILNLLPGEVFVHRNIGNVVSRSDVNCLAVMEYSVTVLKVKHIIVCGHYGCGGIKASLGPPSYNLLDHWLHHIRDVAEDNRPELDSITDFSQKHRRLSELNTRAQAVSVTRVGFVREAMENRGLKVHAWVYDVGTGRINTLDIHDAIEKAKYKFHDEPSH</sequence>